<reference evidence="3" key="1">
    <citation type="submission" date="2021-01" db="EMBL/GenBank/DDBJ databases">
        <authorList>
            <person name="Corre E."/>
            <person name="Pelletier E."/>
            <person name="Niang G."/>
            <person name="Scheremetjew M."/>
            <person name="Finn R."/>
            <person name="Kale V."/>
            <person name="Holt S."/>
            <person name="Cochrane G."/>
            <person name="Meng A."/>
            <person name="Brown T."/>
            <person name="Cohen L."/>
        </authorList>
    </citation>
    <scope>NUCLEOTIDE SEQUENCE</scope>
    <source>
        <strain evidence="3">SoJaBio B1-5/56/2</strain>
    </source>
</reference>
<dbReference type="AlphaFoldDB" id="A0A7S4KHV3"/>
<dbReference type="GO" id="GO:0000398">
    <property type="term" value="P:mRNA splicing, via spliceosome"/>
    <property type="evidence" value="ECO:0007669"/>
    <property type="project" value="TreeGrafter"/>
</dbReference>
<organism evidence="3">
    <name type="scientific">Paramoeba aestuarina</name>
    <dbReference type="NCBI Taxonomy" id="180227"/>
    <lineage>
        <taxon>Eukaryota</taxon>
        <taxon>Amoebozoa</taxon>
        <taxon>Discosea</taxon>
        <taxon>Flabellinia</taxon>
        <taxon>Dactylopodida</taxon>
        <taxon>Paramoebidae</taxon>
        <taxon>Paramoeba</taxon>
    </lineage>
</organism>
<protein>
    <recommendedName>
        <fullName evidence="2">Cwf19-like C-terminal domain-containing protein</fullName>
    </recommendedName>
</protein>
<evidence type="ECO:0000313" key="3">
    <source>
        <dbReference type="EMBL" id="CAE2295600.1"/>
    </source>
</evidence>
<sequence length="184" mass="21122">MKLTHEDNTSNALPQNAPLVQGTTPCPFAHRSPNYQQQHQQESRKRRRENQPHEMRKKAPPSGPPPSCWFCLDSPQVEGHLITSVGSAAYLALPKGPLVPREEVLIVPIQHKASTALLEDEEKKEIRDYIDKLKECFAKKNKDIVVFERYQPSRNFPNPHMHLQITPIDKRQADKISPFFSTRN</sequence>
<gene>
    <name evidence="3" type="ORF">NAES01612_LOCUS7080</name>
</gene>
<dbReference type="InterPro" id="IPR036265">
    <property type="entry name" value="HIT-like_sf"/>
</dbReference>
<feature type="region of interest" description="Disordered" evidence="1">
    <location>
        <begin position="1"/>
        <end position="66"/>
    </location>
</feature>
<dbReference type="Pfam" id="PF04677">
    <property type="entry name" value="CwfJ_C_1"/>
    <property type="match status" value="1"/>
</dbReference>
<feature type="domain" description="Cwf19-like C-terminal" evidence="2">
    <location>
        <begin position="65"/>
        <end position="180"/>
    </location>
</feature>
<name>A0A7S4KHV3_9EUKA</name>
<dbReference type="Gene3D" id="3.30.428.10">
    <property type="entry name" value="HIT-like"/>
    <property type="match status" value="1"/>
</dbReference>
<dbReference type="InterPro" id="IPR006768">
    <property type="entry name" value="Cwf19-like_C_dom-1"/>
</dbReference>
<dbReference type="PANTHER" id="PTHR12072">
    <property type="entry name" value="CWF19, CELL CYCLE CONTROL PROTEIN"/>
    <property type="match status" value="1"/>
</dbReference>
<dbReference type="SUPFAM" id="SSF54197">
    <property type="entry name" value="HIT-like"/>
    <property type="match status" value="1"/>
</dbReference>
<dbReference type="PANTHER" id="PTHR12072:SF4">
    <property type="entry name" value="CWF19-LIKE PROTEIN 1"/>
    <property type="match status" value="1"/>
</dbReference>
<proteinExistence type="predicted"/>
<dbReference type="InterPro" id="IPR040194">
    <property type="entry name" value="Cwf19-like"/>
</dbReference>
<accession>A0A7S4KHV3</accession>
<dbReference type="GO" id="GO:0071014">
    <property type="term" value="C:post-mRNA release spliceosomal complex"/>
    <property type="evidence" value="ECO:0007669"/>
    <property type="project" value="TreeGrafter"/>
</dbReference>
<evidence type="ECO:0000256" key="1">
    <source>
        <dbReference type="SAM" id="MobiDB-lite"/>
    </source>
</evidence>
<dbReference type="EMBL" id="HBKR01010639">
    <property type="protein sequence ID" value="CAE2295600.1"/>
    <property type="molecule type" value="Transcribed_RNA"/>
</dbReference>
<dbReference type="GO" id="GO:0061632">
    <property type="term" value="F:RNA lariat debranching enzyme activator activity"/>
    <property type="evidence" value="ECO:0007669"/>
    <property type="project" value="TreeGrafter"/>
</dbReference>
<evidence type="ECO:0000259" key="2">
    <source>
        <dbReference type="Pfam" id="PF04677"/>
    </source>
</evidence>